<keyword evidence="3" id="KW-1185">Reference proteome</keyword>
<evidence type="ECO:0000313" key="3">
    <source>
        <dbReference type="Proteomes" id="UP000051260"/>
    </source>
</evidence>
<evidence type="ECO:0000313" key="2">
    <source>
        <dbReference type="EMBL" id="CUJ97659.1"/>
    </source>
</evidence>
<gene>
    <name evidence="2" type="ORF">RUE5091_01832</name>
</gene>
<proteinExistence type="predicted"/>
<dbReference type="RefSeq" id="WP_058281568.1">
    <property type="nucleotide sequence ID" value="NZ_CYUD01000005.1"/>
</dbReference>
<sequence>MRNRTPQISLQSAKTSILGIEQREFQDRSVRKSRNADVSGVIEEEFGKYLIKAGILSGNSVARAFPKPPAKTQTMIADAVGETPAMAIEALKEILGERDRRRSGQRRLDGNSGTHVPSEREYTEALRQVRFTPAQITMLRALSIAGKEGLTVGQLSQAAGHKSRGASLKAFKKVGLLIAEYLDLDLPETGSEQNDGAAQILAFSHIESDDEPATWIMHQELRGAVLSVL</sequence>
<dbReference type="AlphaFoldDB" id="A0A0P1IFT8"/>
<accession>A0A0P1IFT8</accession>
<organism evidence="2 3">
    <name type="scientific">Ruegeria denitrificans</name>
    <dbReference type="NCBI Taxonomy" id="1715692"/>
    <lineage>
        <taxon>Bacteria</taxon>
        <taxon>Pseudomonadati</taxon>
        <taxon>Pseudomonadota</taxon>
        <taxon>Alphaproteobacteria</taxon>
        <taxon>Rhodobacterales</taxon>
        <taxon>Roseobacteraceae</taxon>
        <taxon>Ruegeria</taxon>
    </lineage>
</organism>
<dbReference type="OrthoDB" id="7704043at2"/>
<dbReference type="EMBL" id="CYUD01000005">
    <property type="protein sequence ID" value="CUJ97659.1"/>
    <property type="molecule type" value="Genomic_DNA"/>
</dbReference>
<feature type="compositionally biased region" description="Basic and acidic residues" evidence="1">
    <location>
        <begin position="99"/>
        <end position="109"/>
    </location>
</feature>
<feature type="region of interest" description="Disordered" evidence="1">
    <location>
        <begin position="99"/>
        <end position="118"/>
    </location>
</feature>
<dbReference type="Proteomes" id="UP000051260">
    <property type="component" value="Unassembled WGS sequence"/>
</dbReference>
<dbReference type="STRING" id="1715692.RUE5091_01832"/>
<reference evidence="3" key="1">
    <citation type="submission" date="2015-09" db="EMBL/GenBank/DDBJ databases">
        <authorList>
            <person name="Rodrigo-Torres L."/>
            <person name="Arahal D.R."/>
        </authorList>
    </citation>
    <scope>NUCLEOTIDE SEQUENCE [LARGE SCALE GENOMIC DNA]</scope>
    <source>
        <strain evidence="3">CECT 5091</strain>
    </source>
</reference>
<name>A0A0P1IFT8_9RHOB</name>
<protein>
    <submittedName>
        <fullName evidence="2">Uncharacterized protein</fullName>
    </submittedName>
</protein>
<evidence type="ECO:0000256" key="1">
    <source>
        <dbReference type="SAM" id="MobiDB-lite"/>
    </source>
</evidence>